<evidence type="ECO:0000256" key="7">
    <source>
        <dbReference type="SAM" id="MobiDB-lite"/>
    </source>
</evidence>
<dbReference type="SMART" id="SM00249">
    <property type="entry name" value="PHD"/>
    <property type="match status" value="1"/>
</dbReference>
<organism evidence="9 10">
    <name type="scientific">Anaeramoeba flamelloides</name>
    <dbReference type="NCBI Taxonomy" id="1746091"/>
    <lineage>
        <taxon>Eukaryota</taxon>
        <taxon>Metamonada</taxon>
        <taxon>Anaeramoebidae</taxon>
        <taxon>Anaeramoeba</taxon>
    </lineage>
</organism>
<evidence type="ECO:0000256" key="6">
    <source>
        <dbReference type="ARBA" id="ARBA00023242"/>
    </source>
</evidence>
<dbReference type="SUPFAM" id="SSF57903">
    <property type="entry name" value="FYVE/PHD zinc finger"/>
    <property type="match status" value="1"/>
</dbReference>
<accession>A0AAV7ZCK1</accession>
<evidence type="ECO:0000256" key="5">
    <source>
        <dbReference type="ARBA" id="ARBA00022833"/>
    </source>
</evidence>
<dbReference type="InterPro" id="IPR013083">
    <property type="entry name" value="Znf_RING/FYVE/PHD"/>
</dbReference>
<dbReference type="InterPro" id="IPR011011">
    <property type="entry name" value="Znf_FYVE_PHD"/>
</dbReference>
<proteinExistence type="inferred from homology"/>
<evidence type="ECO:0000256" key="3">
    <source>
        <dbReference type="ARBA" id="ARBA00022723"/>
    </source>
</evidence>
<feature type="region of interest" description="Disordered" evidence="7">
    <location>
        <begin position="42"/>
        <end position="94"/>
    </location>
</feature>
<keyword evidence="6" id="KW-0539">Nucleus</keyword>
<protein>
    <submittedName>
        <fullName evidence="9">Chromatin modification-related protein yng2</fullName>
    </submittedName>
</protein>
<evidence type="ECO:0000256" key="2">
    <source>
        <dbReference type="ARBA" id="ARBA00010210"/>
    </source>
</evidence>
<dbReference type="InterPro" id="IPR028651">
    <property type="entry name" value="ING_fam"/>
</dbReference>
<dbReference type="PANTHER" id="PTHR10333">
    <property type="entry name" value="INHIBITOR OF GROWTH PROTEIN"/>
    <property type="match status" value="1"/>
</dbReference>
<comment type="subcellular location">
    <subcellularLocation>
        <location evidence="1">Nucleus</location>
    </subcellularLocation>
</comment>
<evidence type="ECO:0000256" key="1">
    <source>
        <dbReference type="ARBA" id="ARBA00004123"/>
    </source>
</evidence>
<reference evidence="9" key="1">
    <citation type="submission" date="2022-08" db="EMBL/GenBank/DDBJ databases">
        <title>Novel sulphate-reducing endosymbionts in the free-living metamonad Anaeramoeba.</title>
        <authorList>
            <person name="Jerlstrom-Hultqvist J."/>
            <person name="Cepicka I."/>
            <person name="Gallot-Lavallee L."/>
            <person name="Salas-Leiva D."/>
            <person name="Curtis B.A."/>
            <person name="Zahonova K."/>
            <person name="Pipaliya S."/>
            <person name="Dacks J."/>
            <person name="Roger A.J."/>
        </authorList>
    </citation>
    <scope>NUCLEOTIDE SEQUENCE</scope>
    <source>
        <strain evidence="9">Busselton2</strain>
    </source>
</reference>
<dbReference type="CDD" id="cd15505">
    <property type="entry name" value="PHD_ING"/>
    <property type="match status" value="1"/>
</dbReference>
<dbReference type="EMBL" id="JANTQA010000033">
    <property type="protein sequence ID" value="KAJ3438285.1"/>
    <property type="molecule type" value="Genomic_DNA"/>
</dbReference>
<evidence type="ECO:0000313" key="10">
    <source>
        <dbReference type="Proteomes" id="UP001146793"/>
    </source>
</evidence>
<comment type="similarity">
    <text evidence="2">Belongs to the ING family.</text>
</comment>
<evidence type="ECO:0000259" key="8">
    <source>
        <dbReference type="SMART" id="SM00249"/>
    </source>
</evidence>
<feature type="compositionally biased region" description="Acidic residues" evidence="7">
    <location>
        <begin position="81"/>
        <end position="94"/>
    </location>
</feature>
<gene>
    <name evidence="9" type="ORF">M0812_17467</name>
</gene>
<dbReference type="AlphaFoldDB" id="A0AAV7ZCK1"/>
<dbReference type="Proteomes" id="UP001146793">
    <property type="component" value="Unassembled WGS sequence"/>
</dbReference>
<keyword evidence="4" id="KW-0863">Zinc-finger</keyword>
<keyword evidence="3" id="KW-0479">Metal-binding</keyword>
<dbReference type="Gene3D" id="3.30.40.10">
    <property type="entry name" value="Zinc/RING finger domain, C3HC4 (zinc finger)"/>
    <property type="match status" value="1"/>
</dbReference>
<feature type="region of interest" description="Disordered" evidence="7">
    <location>
        <begin position="261"/>
        <end position="286"/>
    </location>
</feature>
<dbReference type="GO" id="GO:0008270">
    <property type="term" value="F:zinc ion binding"/>
    <property type="evidence" value="ECO:0007669"/>
    <property type="project" value="UniProtKB-KW"/>
</dbReference>
<dbReference type="GO" id="GO:0005634">
    <property type="term" value="C:nucleus"/>
    <property type="evidence" value="ECO:0007669"/>
    <property type="project" value="UniProtKB-SubCell"/>
</dbReference>
<comment type="caution">
    <text evidence="9">The sequence shown here is derived from an EMBL/GenBank/DDBJ whole genome shotgun (WGS) entry which is preliminary data.</text>
</comment>
<sequence>MGDYWDPYSLLCEDSHIPVNFQIDSEKMDFLNQNISDSELKMFESSSSDTEPSQEEINDNSQTETNLRNQQRQARDLVLNNDEDEEEEEEDEEGAEMDYSQWCCGRNIEGQQWICCENRKCKRSWFHFDCVGLTEEPIGKWYCPNCLEKMRKNIQKNLKNMEFGFNYHSNIWENILNENNEIIEGTNCPLPLWYALILSKSQTAKLVKPPIKSFLKLLRGTSVNIIEKEKEKEKEKGNGKEIEIEEQKEIEIEFENDEKEKDKVNIKKTKSPTKKTNKSSAKSSGSSAPFIYQIASEIASKCKIKELQKNLISELVNNLQIMVSLVHQTLLKFDDNFESNSPIKRTRKTPKEPEEIQFIRSKNIKTVQKIPKIINSQNNQIFDQMSCLESLFFQLICLNEKKTQGWFQKKIQQRLKTNKNN</sequence>
<feature type="domain" description="Zinc finger PHD-type" evidence="8">
    <location>
        <begin position="102"/>
        <end position="147"/>
    </location>
</feature>
<evidence type="ECO:0000313" key="9">
    <source>
        <dbReference type="EMBL" id="KAJ3438285.1"/>
    </source>
</evidence>
<name>A0AAV7ZCK1_9EUKA</name>
<evidence type="ECO:0000256" key="4">
    <source>
        <dbReference type="ARBA" id="ARBA00022771"/>
    </source>
</evidence>
<feature type="compositionally biased region" description="Basic residues" evidence="7">
    <location>
        <begin position="266"/>
        <end position="277"/>
    </location>
</feature>
<dbReference type="InterPro" id="IPR001965">
    <property type="entry name" value="Znf_PHD"/>
</dbReference>
<keyword evidence="5" id="KW-0862">Zinc</keyword>
<feature type="compositionally biased region" description="Polar residues" evidence="7">
    <location>
        <begin position="59"/>
        <end position="72"/>
    </location>
</feature>